<proteinExistence type="predicted"/>
<protein>
    <submittedName>
        <fullName evidence="1">Uncharacterized protein</fullName>
    </submittedName>
</protein>
<dbReference type="AlphaFoldDB" id="A0AAN8Z4I0"/>
<accession>A0AAN8Z4I0</accession>
<dbReference type="Proteomes" id="UP001370490">
    <property type="component" value="Unassembled WGS sequence"/>
</dbReference>
<evidence type="ECO:0000313" key="1">
    <source>
        <dbReference type="EMBL" id="KAK6924466.1"/>
    </source>
</evidence>
<keyword evidence="2" id="KW-1185">Reference proteome</keyword>
<gene>
    <name evidence="1" type="ORF">RJ641_010666</name>
</gene>
<reference evidence="1 2" key="1">
    <citation type="submission" date="2023-12" db="EMBL/GenBank/DDBJ databases">
        <title>A high-quality genome assembly for Dillenia turbinata (Dilleniales).</title>
        <authorList>
            <person name="Chanderbali A."/>
        </authorList>
    </citation>
    <scope>NUCLEOTIDE SEQUENCE [LARGE SCALE GENOMIC DNA]</scope>
    <source>
        <strain evidence="1">LSX21</strain>
        <tissue evidence="1">Leaf</tissue>
    </source>
</reference>
<evidence type="ECO:0000313" key="2">
    <source>
        <dbReference type="Proteomes" id="UP001370490"/>
    </source>
</evidence>
<name>A0AAN8Z4I0_9MAGN</name>
<sequence>MILSVLSASVPFLSECQYCSWTNQKPVSAGEFSGPPAIPLPLGISITFRRLEEAKRPGKYTPNPDLQGLLPLAYDRDKSKKLSSPKNQQLANKQAVRPLRDEFNSFHIFVVGIPEAWQHHLMWFILLFCI</sequence>
<comment type="caution">
    <text evidence="1">The sequence shown here is derived from an EMBL/GenBank/DDBJ whole genome shotgun (WGS) entry which is preliminary data.</text>
</comment>
<organism evidence="1 2">
    <name type="scientific">Dillenia turbinata</name>
    <dbReference type="NCBI Taxonomy" id="194707"/>
    <lineage>
        <taxon>Eukaryota</taxon>
        <taxon>Viridiplantae</taxon>
        <taxon>Streptophyta</taxon>
        <taxon>Embryophyta</taxon>
        <taxon>Tracheophyta</taxon>
        <taxon>Spermatophyta</taxon>
        <taxon>Magnoliopsida</taxon>
        <taxon>eudicotyledons</taxon>
        <taxon>Gunneridae</taxon>
        <taxon>Pentapetalae</taxon>
        <taxon>Dilleniales</taxon>
        <taxon>Dilleniaceae</taxon>
        <taxon>Dillenia</taxon>
    </lineage>
</organism>
<dbReference type="EMBL" id="JBAMMX010000017">
    <property type="protein sequence ID" value="KAK6924466.1"/>
    <property type="molecule type" value="Genomic_DNA"/>
</dbReference>